<name>A0A9W9D003_9PEZI</name>
<proteinExistence type="predicted"/>
<dbReference type="PANTHER" id="PTHR37451">
    <property type="entry name" value="MARVEL DOMAIN"/>
    <property type="match status" value="1"/>
</dbReference>
<gene>
    <name evidence="3" type="ORF">N0V93_003326</name>
</gene>
<feature type="compositionally biased region" description="Low complexity" evidence="1">
    <location>
        <begin position="218"/>
        <end position="239"/>
    </location>
</feature>
<evidence type="ECO:0000256" key="1">
    <source>
        <dbReference type="SAM" id="MobiDB-lite"/>
    </source>
</evidence>
<evidence type="ECO:0000313" key="3">
    <source>
        <dbReference type="EMBL" id="KAJ4394109.1"/>
    </source>
</evidence>
<organism evidence="3 4">
    <name type="scientific">Gnomoniopsis smithogilvyi</name>
    <dbReference type="NCBI Taxonomy" id="1191159"/>
    <lineage>
        <taxon>Eukaryota</taxon>
        <taxon>Fungi</taxon>
        <taxon>Dikarya</taxon>
        <taxon>Ascomycota</taxon>
        <taxon>Pezizomycotina</taxon>
        <taxon>Sordariomycetes</taxon>
        <taxon>Sordariomycetidae</taxon>
        <taxon>Diaporthales</taxon>
        <taxon>Gnomoniaceae</taxon>
        <taxon>Gnomoniopsis</taxon>
    </lineage>
</organism>
<keyword evidence="2" id="KW-0812">Transmembrane</keyword>
<dbReference type="OrthoDB" id="5325022at2759"/>
<reference evidence="3" key="1">
    <citation type="submission" date="2022-10" db="EMBL/GenBank/DDBJ databases">
        <title>Tapping the CABI collections for fungal endophytes: first genome assemblies for Collariella, Neodidymelliopsis, Ascochyta clinopodiicola, Didymella pomorum, Didymosphaeria variabile, Neocosmospora piperis and Neocucurbitaria cava.</title>
        <authorList>
            <person name="Hill R."/>
        </authorList>
    </citation>
    <scope>NUCLEOTIDE SEQUENCE</scope>
    <source>
        <strain evidence="3">IMI 355082</strain>
    </source>
</reference>
<dbReference type="AlphaFoldDB" id="A0A9W9D003"/>
<accession>A0A9W9D003</accession>
<evidence type="ECO:0008006" key="5">
    <source>
        <dbReference type="Google" id="ProtNLM"/>
    </source>
</evidence>
<evidence type="ECO:0000256" key="2">
    <source>
        <dbReference type="SAM" id="Phobius"/>
    </source>
</evidence>
<feature type="region of interest" description="Disordered" evidence="1">
    <location>
        <begin position="175"/>
        <end position="293"/>
    </location>
</feature>
<feature type="compositionally biased region" description="Pro residues" evidence="1">
    <location>
        <begin position="240"/>
        <end position="261"/>
    </location>
</feature>
<keyword evidence="2" id="KW-0472">Membrane</keyword>
<feature type="transmembrane region" description="Helical" evidence="2">
    <location>
        <begin position="85"/>
        <end position="106"/>
    </location>
</feature>
<feature type="transmembrane region" description="Helical" evidence="2">
    <location>
        <begin position="136"/>
        <end position="161"/>
    </location>
</feature>
<dbReference type="Proteomes" id="UP001140453">
    <property type="component" value="Unassembled WGS sequence"/>
</dbReference>
<evidence type="ECO:0000313" key="4">
    <source>
        <dbReference type="Proteomes" id="UP001140453"/>
    </source>
</evidence>
<protein>
    <recommendedName>
        <fullName evidence="5">MARVEL domain-containing protein</fullName>
    </recommendedName>
</protein>
<sequence length="293" mass="31966">MTGNYSTVRPAGREHVPVYPKGFIAIRIVQLVIAVVILGLDAYTLSEILTTSDELNIFTAIATIIITIYYIVVEFSASAWKSYNYWAVLALDIFALIFWLISFALMAAQTAPFANGFTVCGVYECIYYPLEGVFLTLFACMATVAGLGGVEFILFIVSLALHSVVMHRHRAAGGHCAPGSSSHHENGNHTNHNNTIPLSGGPVQEEKQQPAPSYATVPQQQQHQQQQQYYQQQPQQPQHQPYPTPTPPQGQAPYQPPPVANPQPYHGQQQNGGFGTPAPHAGSYEASAGPPQH</sequence>
<keyword evidence="2" id="KW-1133">Transmembrane helix</keyword>
<feature type="transmembrane region" description="Helical" evidence="2">
    <location>
        <begin position="55"/>
        <end position="73"/>
    </location>
</feature>
<keyword evidence="4" id="KW-1185">Reference proteome</keyword>
<comment type="caution">
    <text evidence="3">The sequence shown here is derived from an EMBL/GenBank/DDBJ whole genome shotgun (WGS) entry which is preliminary data.</text>
</comment>
<feature type="transmembrane region" description="Helical" evidence="2">
    <location>
        <begin position="24"/>
        <end position="43"/>
    </location>
</feature>
<dbReference type="PANTHER" id="PTHR37451:SF4">
    <property type="entry name" value="MARVEL DOMAIN-CONTAINING PROTEIN"/>
    <property type="match status" value="1"/>
</dbReference>
<dbReference type="EMBL" id="JAPEVB010000002">
    <property type="protein sequence ID" value="KAJ4394109.1"/>
    <property type="molecule type" value="Genomic_DNA"/>
</dbReference>